<accession>A0A7I8BKB7</accession>
<dbReference type="Proteomes" id="UP000510888">
    <property type="component" value="Chromosome 1"/>
</dbReference>
<dbReference type="GO" id="GO:0006310">
    <property type="term" value="P:DNA recombination"/>
    <property type="evidence" value="ECO:0007669"/>
    <property type="project" value="InterPro"/>
</dbReference>
<dbReference type="GO" id="GO:0003677">
    <property type="term" value="F:DNA binding"/>
    <property type="evidence" value="ECO:0007669"/>
    <property type="project" value="InterPro"/>
</dbReference>
<name>A0A7I8BKB7_9BURK</name>
<protein>
    <recommendedName>
        <fullName evidence="3">Integrase</fullName>
    </recommendedName>
</protein>
<dbReference type="InterPro" id="IPR013762">
    <property type="entry name" value="Integrase-like_cat_sf"/>
</dbReference>
<gene>
    <name evidence="1" type="ORF">PPGU16_21290</name>
</gene>
<evidence type="ECO:0000313" key="2">
    <source>
        <dbReference type="Proteomes" id="UP000510888"/>
    </source>
</evidence>
<organism evidence="1 2">
    <name type="scientific">Paraburkholderia largidicola</name>
    <dbReference type="NCBI Taxonomy" id="3014751"/>
    <lineage>
        <taxon>Bacteria</taxon>
        <taxon>Pseudomonadati</taxon>
        <taxon>Pseudomonadota</taxon>
        <taxon>Betaproteobacteria</taxon>
        <taxon>Burkholderiales</taxon>
        <taxon>Burkholderiaceae</taxon>
        <taxon>Paraburkholderia</taxon>
    </lineage>
</organism>
<dbReference type="EMBL" id="AP023174">
    <property type="protein sequence ID" value="BCF89062.1"/>
    <property type="molecule type" value="Genomic_DNA"/>
</dbReference>
<dbReference type="AlphaFoldDB" id="A0A7I8BKB7"/>
<sequence>MIEVLLEPDENGIPTYRWARTVCNDWVSKTSDAGETTQRVWCPSRCAMLALLLILPLRLKQARWLDRGLLDVCIWDVDTSGYIENQHPLCGYRYADGSTHLQRYGRPSGVLQPISDSILDIVELGIYINTNKTQMWDPASRRGYEIPWPHINTDQVNEVTEDTVEWLNRPYMVIAQQIKWMNLYCPDPIPISFADSSMDSETVSEKHVDLLPAFTPLFLDLSREYYRDDESHISYNLPVSPEKIYRLFNALSLETERRLVAEGHKLTLTKVSENPNGYQGRVSLYAIHGLRVAGISRLIEMGIPVYIVQEFIAGHQTLTSTLYYNRVEPGTLKVKLVEFFRRTGIVDHWHAFRESMAQCNPVWVSNRHQASYRDADLLDDFFGWVTVPGGICPLGGTGCDVGMLAEEDSAEKKSISFSPVDGGCGNCRFFSTGPAFVIQQSQAMNEIMLELRGHGRSRKALYERLSELAWTDLPDLDAGQRQKLTLDRQLLKEQIASIDLRCEPLILEWVNRYRMFEESLTRLDEWRQITDRSQNPKDGKFLLIAGSDRADILDEVEVRLERSGDFALVRNILEAAVIQGGLEKASNLSKETCSQFMDQILRVEDCRHLLMDIRDDALRHEAAYLMACMAEHLVGNNKVQEALDNKAPLPLTLPQHEDFRRWIAAVVDEAMKGKNRTALHDHNESFA</sequence>
<evidence type="ECO:0000313" key="1">
    <source>
        <dbReference type="EMBL" id="BCF89062.1"/>
    </source>
</evidence>
<proteinExistence type="predicted"/>
<dbReference type="InterPro" id="IPR024965">
    <property type="entry name" value="Putative_integrase"/>
</dbReference>
<dbReference type="KEGG" id="plad:PPGU16_21290"/>
<reference evidence="1 2" key="1">
    <citation type="journal article" date="2020" name="Genes (Basel)">
        <title>Genomic Comparison of Insect Gut Symbionts from Divergent Burkholderia Subclades.</title>
        <authorList>
            <person name="Takeshita K."/>
            <person name="Kikuchi Y."/>
        </authorList>
    </citation>
    <scope>NUCLEOTIDE SEQUENCE [LARGE SCALE GENOMIC DNA]</scope>
    <source>
        <strain evidence="1 2">PGU16</strain>
    </source>
</reference>
<dbReference type="Pfam" id="PF13009">
    <property type="entry name" value="Integrase_2"/>
    <property type="match status" value="1"/>
</dbReference>
<keyword evidence="2" id="KW-1185">Reference proteome</keyword>
<evidence type="ECO:0008006" key="3">
    <source>
        <dbReference type="Google" id="ProtNLM"/>
    </source>
</evidence>
<dbReference type="GO" id="GO:0015074">
    <property type="term" value="P:DNA integration"/>
    <property type="evidence" value="ECO:0007669"/>
    <property type="project" value="InterPro"/>
</dbReference>
<dbReference type="Gene3D" id="1.10.443.10">
    <property type="entry name" value="Intergrase catalytic core"/>
    <property type="match status" value="1"/>
</dbReference>